<dbReference type="eggNOG" id="COG0607">
    <property type="taxonomic scope" value="Bacteria"/>
</dbReference>
<feature type="transmembrane region" description="Helical" evidence="1">
    <location>
        <begin position="246"/>
        <end position="262"/>
    </location>
</feature>
<dbReference type="KEGG" id="daf:Desaf_0560"/>
<dbReference type="CDD" id="cd00158">
    <property type="entry name" value="RHOD"/>
    <property type="match status" value="1"/>
</dbReference>
<feature type="transmembrane region" description="Helical" evidence="1">
    <location>
        <begin position="178"/>
        <end position="196"/>
    </location>
</feature>
<proteinExistence type="predicted"/>
<evidence type="ECO:0000313" key="4">
    <source>
        <dbReference type="Proteomes" id="UP000007844"/>
    </source>
</evidence>
<dbReference type="PROSITE" id="PS50206">
    <property type="entry name" value="RHODANESE_3"/>
    <property type="match status" value="1"/>
</dbReference>
<dbReference type="SUPFAM" id="SSF52821">
    <property type="entry name" value="Rhodanese/Cell cycle control phosphatase"/>
    <property type="match status" value="1"/>
</dbReference>
<dbReference type="Pfam" id="PF00581">
    <property type="entry name" value="Rhodanese"/>
    <property type="match status" value="1"/>
</dbReference>
<feature type="transmembrane region" description="Helical" evidence="1">
    <location>
        <begin position="222"/>
        <end position="240"/>
    </location>
</feature>
<name>F3YVV5_DESAF</name>
<evidence type="ECO:0000259" key="2">
    <source>
        <dbReference type="PROSITE" id="PS50206"/>
    </source>
</evidence>
<reference evidence="3 4" key="1">
    <citation type="journal article" date="2011" name="J. Bacteriol.">
        <title>Genome sequence of the mercury-methylating and pleomorphic Desulfovibrio africanus Strain Walvis Bay.</title>
        <authorList>
            <person name="Brown S.D."/>
            <person name="Wall J.D."/>
            <person name="Kucken A.M."/>
            <person name="Gilmour C.C."/>
            <person name="Podar M."/>
            <person name="Brandt C.C."/>
            <person name="Teshima H."/>
            <person name="Detter J.C."/>
            <person name="Han C.S."/>
            <person name="Land M.L."/>
            <person name="Lucas S."/>
            <person name="Han J."/>
            <person name="Pennacchio L."/>
            <person name="Nolan M."/>
            <person name="Pitluck S."/>
            <person name="Woyke T."/>
            <person name="Goodwin L."/>
            <person name="Palumbo A.V."/>
            <person name="Elias D.A."/>
        </authorList>
    </citation>
    <scope>NUCLEOTIDE SEQUENCE [LARGE SCALE GENOMIC DNA]</scope>
    <source>
        <strain evidence="3 4">Walvis Bay</strain>
    </source>
</reference>
<dbReference type="PANTHER" id="PTHR43031:SF16">
    <property type="entry name" value="OXIDOREDUCTASE"/>
    <property type="match status" value="1"/>
</dbReference>
<dbReference type="InterPro" id="IPR036873">
    <property type="entry name" value="Rhodanese-like_dom_sf"/>
</dbReference>
<feature type="domain" description="Rhodanese" evidence="2">
    <location>
        <begin position="40"/>
        <end position="132"/>
    </location>
</feature>
<feature type="transmembrane region" description="Helical" evidence="1">
    <location>
        <begin position="6"/>
        <end position="24"/>
    </location>
</feature>
<dbReference type="HOGENOM" id="CLU_1037171_0_0_7"/>
<organism evidence="3 4">
    <name type="scientific">Desulfocurvibacter africanus subsp. africanus str. Walvis Bay</name>
    <dbReference type="NCBI Taxonomy" id="690850"/>
    <lineage>
        <taxon>Bacteria</taxon>
        <taxon>Pseudomonadati</taxon>
        <taxon>Thermodesulfobacteriota</taxon>
        <taxon>Desulfovibrionia</taxon>
        <taxon>Desulfovibrionales</taxon>
        <taxon>Desulfovibrionaceae</taxon>
        <taxon>Desulfocurvibacter</taxon>
    </lineage>
</organism>
<keyword evidence="4" id="KW-1185">Reference proteome</keyword>
<evidence type="ECO:0000256" key="1">
    <source>
        <dbReference type="SAM" id="Phobius"/>
    </source>
</evidence>
<dbReference type="InterPro" id="IPR001763">
    <property type="entry name" value="Rhodanese-like_dom"/>
</dbReference>
<protein>
    <submittedName>
        <fullName evidence="3">Rhodanese-like protein</fullName>
    </submittedName>
</protein>
<dbReference type="Gene3D" id="3.40.250.10">
    <property type="entry name" value="Rhodanese-like domain"/>
    <property type="match status" value="1"/>
</dbReference>
<accession>F3YVV5</accession>
<dbReference type="InterPro" id="IPR050229">
    <property type="entry name" value="GlpE_sulfurtransferase"/>
</dbReference>
<gene>
    <name evidence="3" type="ORF">Desaf_0560</name>
</gene>
<dbReference type="SMART" id="SM00450">
    <property type="entry name" value="RHOD"/>
    <property type="match status" value="1"/>
</dbReference>
<dbReference type="EMBL" id="CP003221">
    <property type="protein sequence ID" value="EGJ48913.1"/>
    <property type="molecule type" value="Genomic_DNA"/>
</dbReference>
<keyword evidence="1" id="KW-0812">Transmembrane</keyword>
<feature type="transmembrane region" description="Helical" evidence="1">
    <location>
        <begin position="155"/>
        <end position="172"/>
    </location>
</feature>
<dbReference type="AlphaFoldDB" id="F3YVV5"/>
<dbReference type="PANTHER" id="PTHR43031">
    <property type="entry name" value="FAD-DEPENDENT OXIDOREDUCTASE"/>
    <property type="match status" value="1"/>
</dbReference>
<dbReference type="RefSeq" id="WP_014258753.1">
    <property type="nucleotide sequence ID" value="NC_016629.1"/>
</dbReference>
<evidence type="ECO:0000313" key="3">
    <source>
        <dbReference type="EMBL" id="EGJ48913.1"/>
    </source>
</evidence>
<dbReference type="Proteomes" id="UP000007844">
    <property type="component" value="Chromosome"/>
</dbReference>
<dbReference type="STRING" id="690850.Desaf_0560"/>
<keyword evidence="1" id="KW-1133">Transmembrane helix</keyword>
<sequence>MWILGLVILIAAGLIFWELGFRAAGVRRISSATLDRWRREGRRFTIVDVRSPLEHGWFRVPDSLNEPRLVLTDRLPDSLKDAPRDQPLVTVCMSGHRSDLAARNLRKQGFSAVYSLSGGAAGWRLGGHETEQGPTGGPGSPASPGWPAWVLRMPWYWVWASISLMLLMVGLWRHGAVLILLALIGIVAAWLGFPPVREGSLAAQALAVTKAWLREPLNTRKVLELIVGLTLVALFVWSFWTHRLGTGIVVIIAAVVFKVLAYRRMTSG</sequence>
<keyword evidence="1" id="KW-0472">Membrane</keyword>